<proteinExistence type="predicted"/>
<keyword evidence="3" id="KW-1185">Reference proteome</keyword>
<evidence type="ECO:0000256" key="1">
    <source>
        <dbReference type="SAM" id="Phobius"/>
    </source>
</evidence>
<dbReference type="EMBL" id="JBITLV010000008">
    <property type="protein sequence ID" value="MFI7589566.1"/>
    <property type="molecule type" value="Genomic_DNA"/>
</dbReference>
<evidence type="ECO:0000313" key="2">
    <source>
        <dbReference type="EMBL" id="MFI7589566.1"/>
    </source>
</evidence>
<dbReference type="Proteomes" id="UP001612915">
    <property type="component" value="Unassembled WGS sequence"/>
</dbReference>
<evidence type="ECO:0000313" key="3">
    <source>
        <dbReference type="Proteomes" id="UP001612915"/>
    </source>
</evidence>
<dbReference type="RefSeq" id="WP_398284170.1">
    <property type="nucleotide sequence ID" value="NZ_JBITLV010000008.1"/>
</dbReference>
<keyword evidence="1" id="KW-1133">Transmembrane helix</keyword>
<feature type="transmembrane region" description="Helical" evidence="1">
    <location>
        <begin position="40"/>
        <end position="57"/>
    </location>
</feature>
<reference evidence="2 3" key="1">
    <citation type="submission" date="2024-10" db="EMBL/GenBank/DDBJ databases">
        <title>The Natural Products Discovery Center: Release of the First 8490 Sequenced Strains for Exploring Actinobacteria Biosynthetic Diversity.</title>
        <authorList>
            <person name="Kalkreuter E."/>
            <person name="Kautsar S.A."/>
            <person name="Yang D."/>
            <person name="Bader C.D."/>
            <person name="Teijaro C.N."/>
            <person name="Fluegel L."/>
            <person name="Davis C.M."/>
            <person name="Simpson J.R."/>
            <person name="Lauterbach L."/>
            <person name="Steele A.D."/>
            <person name="Gui C."/>
            <person name="Meng S."/>
            <person name="Li G."/>
            <person name="Viehrig K."/>
            <person name="Ye F."/>
            <person name="Su P."/>
            <person name="Kiefer A.F."/>
            <person name="Nichols A."/>
            <person name="Cepeda A.J."/>
            <person name="Yan W."/>
            <person name="Fan B."/>
            <person name="Jiang Y."/>
            <person name="Adhikari A."/>
            <person name="Zheng C.-J."/>
            <person name="Schuster L."/>
            <person name="Cowan T.M."/>
            <person name="Smanski M.J."/>
            <person name="Chevrette M.G."/>
            <person name="De Carvalho L.P.S."/>
            <person name="Shen B."/>
        </authorList>
    </citation>
    <scope>NUCLEOTIDE SEQUENCE [LARGE SCALE GENOMIC DNA]</scope>
    <source>
        <strain evidence="2 3">NPDC049639</strain>
    </source>
</reference>
<protein>
    <recommendedName>
        <fullName evidence="4">Lycopene cyclase domain-containing protein</fullName>
    </recommendedName>
</protein>
<comment type="caution">
    <text evidence="2">The sequence shown here is derived from an EMBL/GenBank/DDBJ whole genome shotgun (WGS) entry which is preliminary data.</text>
</comment>
<evidence type="ECO:0008006" key="4">
    <source>
        <dbReference type="Google" id="ProtNLM"/>
    </source>
</evidence>
<organism evidence="2 3">
    <name type="scientific">Spongisporangium articulatum</name>
    <dbReference type="NCBI Taxonomy" id="3362603"/>
    <lineage>
        <taxon>Bacteria</taxon>
        <taxon>Bacillati</taxon>
        <taxon>Actinomycetota</taxon>
        <taxon>Actinomycetes</taxon>
        <taxon>Kineosporiales</taxon>
        <taxon>Kineosporiaceae</taxon>
        <taxon>Spongisporangium</taxon>
    </lineage>
</organism>
<accession>A0ABW8AVC3</accession>
<keyword evidence="1" id="KW-0472">Membrane</keyword>
<feature type="transmembrane region" description="Helical" evidence="1">
    <location>
        <begin position="77"/>
        <end position="95"/>
    </location>
</feature>
<gene>
    <name evidence="2" type="ORF">ACIB24_21070</name>
</gene>
<feature type="transmembrane region" description="Helical" evidence="1">
    <location>
        <begin position="16"/>
        <end position="33"/>
    </location>
</feature>
<name>A0ABW8AVC3_9ACTN</name>
<keyword evidence="1" id="KW-0812">Transmembrane</keyword>
<sequence>MLTGLRELHNAGSPELAALGLYALVVSGVWTALSRRAVSLLALAGASVLWLLVNSPLEGRVLLELDPTHGVTQGDLFTAAVVVPALLVRGARYLLPTR</sequence>